<dbReference type="KEGG" id="ape:APE_1381.1"/>
<keyword evidence="3" id="KW-1185">Reference proteome</keyword>
<dbReference type="STRING" id="272557.APE_1381.1"/>
<dbReference type="RefSeq" id="WP_010866335.1">
    <property type="nucleotide sequence ID" value="NC_000854.2"/>
</dbReference>
<dbReference type="PIR" id="D72615">
    <property type="entry name" value="D72615"/>
</dbReference>
<dbReference type="GeneID" id="1445979"/>
<keyword evidence="1" id="KW-0812">Transmembrane</keyword>
<feature type="transmembrane region" description="Helical" evidence="1">
    <location>
        <begin position="282"/>
        <end position="302"/>
    </location>
</feature>
<dbReference type="EMBL" id="BA000002">
    <property type="protein sequence ID" value="BAA80378.2"/>
    <property type="molecule type" value="Genomic_DNA"/>
</dbReference>
<evidence type="ECO:0008006" key="4">
    <source>
        <dbReference type="Google" id="ProtNLM"/>
    </source>
</evidence>
<keyword evidence="1" id="KW-0472">Membrane</keyword>
<protein>
    <recommendedName>
        <fullName evidence="4">ABC transporter, permease protein</fullName>
    </recommendedName>
</protein>
<feature type="transmembrane region" description="Helical" evidence="1">
    <location>
        <begin position="22"/>
        <end position="44"/>
    </location>
</feature>
<sequence>MAWEEAKAILSYEVLRLVKRKAVAFMAAMAVLPVLGALIAGFIASREIGGERLWAVLMGFDIGTGAMTGLLAAVGVAGWAWLLGVVIGGDLFASDIRDGSLQLFMLRPARRVYPIAKIAAAGLFSIAFYTVASLIVLISSIILGGWQRDWWLAPLTGFILGVGLYPVILTSSIFGIVTRSPIAGMILGAAAYLLTGMAVSFGLSIILIVGGIGNIEAWISFIEKEILVSGAIPYLAGTNLPSIIYYAVTLGNSFTPIPLPAVGGSGQVTITLELKPLDVLPLYTASLVTGTLALATINLALLRRLEV</sequence>
<feature type="transmembrane region" description="Helical" evidence="1">
    <location>
        <begin position="189"/>
        <end position="212"/>
    </location>
</feature>
<evidence type="ECO:0000256" key="1">
    <source>
        <dbReference type="SAM" id="Phobius"/>
    </source>
</evidence>
<dbReference type="Proteomes" id="UP000002518">
    <property type="component" value="Chromosome"/>
</dbReference>
<evidence type="ECO:0000313" key="2">
    <source>
        <dbReference type="EMBL" id="BAA80378.2"/>
    </source>
</evidence>
<evidence type="ECO:0000313" key="3">
    <source>
        <dbReference type="Proteomes" id="UP000002518"/>
    </source>
</evidence>
<name>Q9YC70_AERPE</name>
<proteinExistence type="predicted"/>
<feature type="transmembrane region" description="Helical" evidence="1">
    <location>
        <begin position="155"/>
        <end position="177"/>
    </location>
</feature>
<keyword evidence="1" id="KW-1133">Transmembrane helix</keyword>
<organism evidence="2 3">
    <name type="scientific">Aeropyrum pernix (strain ATCC 700893 / DSM 11879 / JCM 9820 / NBRC 100138 / K1)</name>
    <dbReference type="NCBI Taxonomy" id="272557"/>
    <lineage>
        <taxon>Archaea</taxon>
        <taxon>Thermoproteota</taxon>
        <taxon>Thermoprotei</taxon>
        <taxon>Desulfurococcales</taxon>
        <taxon>Desulfurococcaceae</taxon>
        <taxon>Aeropyrum</taxon>
    </lineage>
</organism>
<dbReference type="EnsemblBacteria" id="BAA80378">
    <property type="protein sequence ID" value="BAA80378"/>
    <property type="gene ID" value="APE_1381.1"/>
</dbReference>
<dbReference type="AlphaFoldDB" id="Q9YC70"/>
<reference evidence="2 3" key="1">
    <citation type="journal article" date="1999" name="DNA Res.">
        <title>Complete genome sequence of an aerobic hyper-thermophilic crenarchaeon, Aeropyrum pernix K1.</title>
        <authorList>
            <person name="Kawarabayasi Y."/>
            <person name="Hino Y."/>
            <person name="Horikawa H."/>
            <person name="Yamazaki S."/>
            <person name="Haikawa Y."/>
            <person name="Jin-no K."/>
            <person name="Takahashi M."/>
            <person name="Sekine M."/>
            <person name="Baba S."/>
            <person name="Ankai A."/>
            <person name="Kosugi H."/>
            <person name="Hosoyama A."/>
            <person name="Fukui S."/>
            <person name="Nagai Y."/>
            <person name="Nishijima K."/>
            <person name="Nakazawa H."/>
            <person name="Takamiya M."/>
            <person name="Masuda S."/>
            <person name="Funahashi T."/>
            <person name="Tanaka T."/>
            <person name="Kudoh Y."/>
            <person name="Yamazaki J."/>
            <person name="Kushida N."/>
            <person name="Oguchi A."/>
            <person name="Aoki K."/>
            <person name="Kubota K."/>
            <person name="Nakamura Y."/>
            <person name="Nomura N."/>
            <person name="Sako Y."/>
            <person name="Kikuchi H."/>
        </authorList>
    </citation>
    <scope>NUCLEOTIDE SEQUENCE [LARGE SCALE GENOMIC DNA]</scope>
    <source>
        <strain evidence="3">ATCC 700893 / DSM 11879 / JCM 9820 / NBRC 100138 / K1</strain>
    </source>
</reference>
<gene>
    <name evidence="2" type="ordered locus">APE_1381.1</name>
</gene>
<accession>Q9YC70</accession>
<dbReference type="eggNOG" id="arCOG06095">
    <property type="taxonomic scope" value="Archaea"/>
</dbReference>
<feature type="transmembrane region" description="Helical" evidence="1">
    <location>
        <begin position="118"/>
        <end position="143"/>
    </location>
</feature>